<dbReference type="NCBIfam" id="TIGR00072">
    <property type="entry name" value="hydrog_prot"/>
    <property type="match status" value="1"/>
</dbReference>
<keyword evidence="8" id="KW-1185">Reference proteome</keyword>
<dbReference type="Pfam" id="PF01750">
    <property type="entry name" value="HycI"/>
    <property type="match status" value="1"/>
</dbReference>
<sequence length="191" mass="20976">MVYYVKTMPENDKRILILGVGNILFTDEGFGVRVAEELEQQYEFSENVTVLDGGTLGLKLMGPIMESDYLIIVDIVLNESAPGEVHRLLGEDLNKACAFKNSMHQTDLLDTLSNCSILGSVPQDVVLYGIEPVNYKDMSAALSPELEAKLPEVMELVLDEVTEAGGTYIPRSADNPAMEKIYVPRDTSGNS</sequence>
<keyword evidence="6" id="KW-0378">Hydrolase</keyword>
<reference evidence="7" key="1">
    <citation type="submission" date="2022-08" db="EMBL/GenBank/DDBJ databases">
        <title>Genome Sequence of the sulphate-reducing bacterium, Pseudodesulfovibrio portus JCM14722.</title>
        <authorList>
            <person name="Kondo R."/>
            <person name="Kataoka T."/>
        </authorList>
    </citation>
    <scope>NUCLEOTIDE SEQUENCE</scope>
    <source>
        <strain evidence="7">JCM 14722</strain>
    </source>
</reference>
<keyword evidence="2" id="KW-0533">Nickel</keyword>
<dbReference type="SUPFAM" id="SSF53163">
    <property type="entry name" value="HybD-like"/>
    <property type="match status" value="1"/>
</dbReference>
<evidence type="ECO:0000313" key="8">
    <source>
        <dbReference type="Proteomes" id="UP001061361"/>
    </source>
</evidence>
<comment type="similarity">
    <text evidence="1">Belongs to the peptidase A31 family.</text>
</comment>
<accession>A0ABN6RZ52</accession>
<evidence type="ECO:0000256" key="5">
    <source>
        <dbReference type="ARBA" id="ARBA00022750"/>
    </source>
</evidence>
<protein>
    <submittedName>
        <fullName evidence="7">Hydrogenase expression/formation protein</fullName>
    </submittedName>
</protein>
<organism evidence="7 8">
    <name type="scientific">Pseudodesulfovibrio portus</name>
    <dbReference type="NCBI Taxonomy" id="231439"/>
    <lineage>
        <taxon>Bacteria</taxon>
        <taxon>Pseudomonadati</taxon>
        <taxon>Thermodesulfobacteriota</taxon>
        <taxon>Desulfovibrionia</taxon>
        <taxon>Desulfovibrionales</taxon>
        <taxon>Desulfovibrionaceae</taxon>
    </lineage>
</organism>
<evidence type="ECO:0000256" key="4">
    <source>
        <dbReference type="ARBA" id="ARBA00022723"/>
    </source>
</evidence>
<keyword evidence="3" id="KW-0645">Protease</keyword>
<evidence type="ECO:0000313" key="7">
    <source>
        <dbReference type="EMBL" id="BDQ35146.1"/>
    </source>
</evidence>
<evidence type="ECO:0000256" key="2">
    <source>
        <dbReference type="ARBA" id="ARBA00022596"/>
    </source>
</evidence>
<dbReference type="InterPro" id="IPR004419">
    <property type="entry name" value="Pept_A31_hyd_express"/>
</dbReference>
<evidence type="ECO:0000256" key="6">
    <source>
        <dbReference type="ARBA" id="ARBA00022801"/>
    </source>
</evidence>
<evidence type="ECO:0000256" key="3">
    <source>
        <dbReference type="ARBA" id="ARBA00022670"/>
    </source>
</evidence>
<dbReference type="PANTHER" id="PTHR30302:SF1">
    <property type="entry name" value="HYDROGENASE 2 MATURATION PROTEASE"/>
    <property type="match status" value="1"/>
</dbReference>
<dbReference type="CDD" id="cd06062">
    <property type="entry name" value="H2MP_MemB-H2up"/>
    <property type="match status" value="1"/>
</dbReference>
<gene>
    <name evidence="7" type="primary">hupD</name>
    <name evidence="7" type="ORF">JCM14722_26880</name>
</gene>
<dbReference type="PRINTS" id="PR00446">
    <property type="entry name" value="HYDRGNUPTAKE"/>
</dbReference>
<keyword evidence="4" id="KW-0479">Metal-binding</keyword>
<dbReference type="Gene3D" id="3.40.50.1450">
    <property type="entry name" value="HybD-like"/>
    <property type="match status" value="1"/>
</dbReference>
<dbReference type="PANTHER" id="PTHR30302">
    <property type="entry name" value="HYDROGENASE 1 MATURATION PROTEASE"/>
    <property type="match status" value="1"/>
</dbReference>
<dbReference type="NCBIfam" id="TIGR00140">
    <property type="entry name" value="hupD"/>
    <property type="match status" value="1"/>
</dbReference>
<evidence type="ECO:0000256" key="1">
    <source>
        <dbReference type="ARBA" id="ARBA00006814"/>
    </source>
</evidence>
<name>A0ABN6RZ52_9BACT</name>
<dbReference type="Proteomes" id="UP001061361">
    <property type="component" value="Chromosome"/>
</dbReference>
<dbReference type="InterPro" id="IPR000671">
    <property type="entry name" value="Peptidase_A31"/>
</dbReference>
<dbReference type="InterPro" id="IPR023430">
    <property type="entry name" value="Pept_HybD-like_dom_sf"/>
</dbReference>
<keyword evidence="5" id="KW-0064">Aspartyl protease</keyword>
<dbReference type="EMBL" id="AP026708">
    <property type="protein sequence ID" value="BDQ35146.1"/>
    <property type="molecule type" value="Genomic_DNA"/>
</dbReference>
<proteinExistence type="inferred from homology"/>